<dbReference type="STRING" id="471855.Shel_15740"/>
<protein>
    <recommendedName>
        <fullName evidence="3">Restriction alleviation protein, Lar family</fullName>
    </recommendedName>
</protein>
<gene>
    <name evidence="1" type="ordered locus">Shel_15740</name>
</gene>
<dbReference type="HOGENOM" id="CLU_2920327_0_0_11"/>
<accession>C7N6Q8</accession>
<organism evidence="1 2">
    <name type="scientific">Slackia heliotrinireducens (strain ATCC 29202 / DSM 20476 / NCTC 11029 / RHS 1)</name>
    <name type="common">Peptococcus heliotrinreducens</name>
    <dbReference type="NCBI Taxonomy" id="471855"/>
    <lineage>
        <taxon>Bacteria</taxon>
        <taxon>Bacillati</taxon>
        <taxon>Actinomycetota</taxon>
        <taxon>Coriobacteriia</taxon>
        <taxon>Eggerthellales</taxon>
        <taxon>Eggerthellaceae</taxon>
        <taxon>Slackia</taxon>
    </lineage>
</organism>
<dbReference type="KEGG" id="shi:Shel_15740"/>
<dbReference type="NCBIfam" id="TIGR03655">
    <property type="entry name" value="anti_R_Lar"/>
    <property type="match status" value="1"/>
</dbReference>
<reference evidence="1 2" key="1">
    <citation type="journal article" date="2009" name="Stand. Genomic Sci.">
        <title>Complete genome sequence of Slackia heliotrinireducens type strain (RHS 1).</title>
        <authorList>
            <person name="Pukall R."/>
            <person name="Lapidus A."/>
            <person name="Nolan M."/>
            <person name="Copeland A."/>
            <person name="Glavina Del Rio T."/>
            <person name="Lucas S."/>
            <person name="Chen F."/>
            <person name="Tice H."/>
            <person name="Cheng J.F."/>
            <person name="Chertkov O."/>
            <person name="Bruce D."/>
            <person name="Goodwin L."/>
            <person name="Kuske C."/>
            <person name="Brettin T."/>
            <person name="Detter J.C."/>
            <person name="Han C."/>
            <person name="Pitluck S."/>
            <person name="Pati A."/>
            <person name="Mavrommatis K."/>
            <person name="Ivanova N."/>
            <person name="Ovchinnikova G."/>
            <person name="Chen A."/>
            <person name="Palaniappan K."/>
            <person name="Schneider S."/>
            <person name="Rohde M."/>
            <person name="Chain P."/>
            <person name="D'haeseleer P."/>
            <person name="Goker M."/>
            <person name="Bristow J."/>
            <person name="Eisen J.A."/>
            <person name="Markowitz V."/>
            <person name="Kyrpides N.C."/>
            <person name="Klenk H.P."/>
            <person name="Hugenholtz P."/>
        </authorList>
    </citation>
    <scope>NUCLEOTIDE SEQUENCE [LARGE SCALE GENOMIC DNA]</scope>
    <source>
        <strain evidence="2">ATCC 29202 / DSM 20476 / NCTC 11029 / RHS 1</strain>
    </source>
</reference>
<dbReference type="Proteomes" id="UP000002026">
    <property type="component" value="Chromosome"/>
</dbReference>
<dbReference type="AlphaFoldDB" id="C7N6Q8"/>
<evidence type="ECO:0000313" key="2">
    <source>
        <dbReference type="Proteomes" id="UP000002026"/>
    </source>
</evidence>
<evidence type="ECO:0000313" key="1">
    <source>
        <dbReference type="EMBL" id="ACV22593.1"/>
    </source>
</evidence>
<keyword evidence="2" id="KW-1185">Reference proteome</keyword>
<sequence>MTELKACPFCGKQTATVKHSRNWGYFVSCQCTAVGPGRATAQAAKDAWNKRTEPAQAVLPL</sequence>
<name>C7N6Q8_SLAHD</name>
<dbReference type="InterPro" id="IPR019908">
    <property type="entry name" value="Toxin_RalR"/>
</dbReference>
<dbReference type="Pfam" id="PF14354">
    <property type="entry name" value="Lar_restr_allev"/>
    <property type="match status" value="1"/>
</dbReference>
<dbReference type="EMBL" id="CP001684">
    <property type="protein sequence ID" value="ACV22593.1"/>
    <property type="molecule type" value="Genomic_DNA"/>
</dbReference>
<evidence type="ECO:0008006" key="3">
    <source>
        <dbReference type="Google" id="ProtNLM"/>
    </source>
</evidence>
<proteinExistence type="predicted"/>